<protein>
    <submittedName>
        <fullName evidence="1">Uncharacterized protein</fullName>
    </submittedName>
</protein>
<gene>
    <name evidence="1" type="ORF">G6F50_005366</name>
</gene>
<proteinExistence type="predicted"/>
<evidence type="ECO:0000313" key="2">
    <source>
        <dbReference type="Proteomes" id="UP000740926"/>
    </source>
</evidence>
<dbReference type="EMBL" id="JAANIU010000708">
    <property type="protein sequence ID" value="KAG1570580.1"/>
    <property type="molecule type" value="Genomic_DNA"/>
</dbReference>
<keyword evidence="2" id="KW-1185">Reference proteome</keyword>
<name>A0A9P6Z5Q2_9FUNG</name>
<comment type="caution">
    <text evidence="1">The sequence shown here is derived from an EMBL/GenBank/DDBJ whole genome shotgun (WGS) entry which is preliminary data.</text>
</comment>
<accession>A0A9P6Z5Q2</accession>
<organism evidence="1 2">
    <name type="scientific">Rhizopus delemar</name>
    <dbReference type="NCBI Taxonomy" id="936053"/>
    <lineage>
        <taxon>Eukaryota</taxon>
        <taxon>Fungi</taxon>
        <taxon>Fungi incertae sedis</taxon>
        <taxon>Mucoromycota</taxon>
        <taxon>Mucoromycotina</taxon>
        <taxon>Mucoromycetes</taxon>
        <taxon>Mucorales</taxon>
        <taxon>Mucorineae</taxon>
        <taxon>Rhizopodaceae</taxon>
        <taxon>Rhizopus</taxon>
    </lineage>
</organism>
<dbReference type="Proteomes" id="UP000740926">
    <property type="component" value="Unassembled WGS sequence"/>
</dbReference>
<reference evidence="1 2" key="1">
    <citation type="journal article" date="2020" name="Microb. Genom.">
        <title>Genetic diversity of clinical and environmental Mucorales isolates obtained from an investigation of mucormycosis cases among solid organ transplant recipients.</title>
        <authorList>
            <person name="Nguyen M.H."/>
            <person name="Kaul D."/>
            <person name="Muto C."/>
            <person name="Cheng S.J."/>
            <person name="Richter R.A."/>
            <person name="Bruno V.M."/>
            <person name="Liu G."/>
            <person name="Beyhan S."/>
            <person name="Sundermann A.J."/>
            <person name="Mounaud S."/>
            <person name="Pasculle A.W."/>
            <person name="Nierman W.C."/>
            <person name="Driscoll E."/>
            <person name="Cumbie R."/>
            <person name="Clancy C.J."/>
            <person name="Dupont C.L."/>
        </authorList>
    </citation>
    <scope>NUCLEOTIDE SEQUENCE [LARGE SCALE GENOMIC DNA]</scope>
    <source>
        <strain evidence="1 2">GL24</strain>
    </source>
</reference>
<dbReference type="AlphaFoldDB" id="A0A9P6Z5Q2"/>
<sequence length="106" mass="12502">MSITVPQIRATTFIQIGQDDCVMAIFKYSYKPLLSQMDFSLPKMSYANRLGLNENLFWRPQPSQEQQRDLNDEWGLYPNVIRNIENFGNDQMRQSLYRMKSTVSSR</sequence>
<evidence type="ECO:0000313" key="1">
    <source>
        <dbReference type="EMBL" id="KAG1570580.1"/>
    </source>
</evidence>